<gene>
    <name evidence="2" type="ORF">EYF80_033716</name>
</gene>
<reference evidence="2 3" key="1">
    <citation type="submission" date="2019-03" db="EMBL/GenBank/DDBJ databases">
        <title>First draft genome of Liparis tanakae, snailfish: a comprehensive survey of snailfish specific genes.</title>
        <authorList>
            <person name="Kim W."/>
            <person name="Song I."/>
            <person name="Jeong J.-H."/>
            <person name="Kim D."/>
            <person name="Kim S."/>
            <person name="Ryu S."/>
            <person name="Song J.Y."/>
            <person name="Lee S.K."/>
        </authorList>
    </citation>
    <scope>NUCLEOTIDE SEQUENCE [LARGE SCALE GENOMIC DNA]</scope>
    <source>
        <tissue evidence="2">Muscle</tissue>
    </source>
</reference>
<accession>A0A4Z2GSJ1</accession>
<proteinExistence type="predicted"/>
<evidence type="ECO:0000313" key="2">
    <source>
        <dbReference type="EMBL" id="TNN56085.1"/>
    </source>
</evidence>
<keyword evidence="3" id="KW-1185">Reference proteome</keyword>
<dbReference type="EMBL" id="SRLO01000437">
    <property type="protein sequence ID" value="TNN56085.1"/>
    <property type="molecule type" value="Genomic_DNA"/>
</dbReference>
<comment type="caution">
    <text evidence="2">The sequence shown here is derived from an EMBL/GenBank/DDBJ whole genome shotgun (WGS) entry which is preliminary data.</text>
</comment>
<sequence length="143" mass="14988">MGVCVPLGSLPSEISNLKLIRTADPSCLLAKARDVERRRTALLKITGDGVPRSPCSQPSRKLKGSGVVVAFVLEEQEKQHVQTGGGMLPQRGSVSGKGTVESAVALILLQAKFEKRGRGKRGSGGHCGLTNADGSEAVGKRRS</sequence>
<evidence type="ECO:0000256" key="1">
    <source>
        <dbReference type="SAM" id="MobiDB-lite"/>
    </source>
</evidence>
<feature type="region of interest" description="Disordered" evidence="1">
    <location>
        <begin position="115"/>
        <end position="143"/>
    </location>
</feature>
<dbReference type="AlphaFoldDB" id="A0A4Z2GSJ1"/>
<organism evidence="2 3">
    <name type="scientific">Liparis tanakae</name>
    <name type="common">Tanaka's snailfish</name>
    <dbReference type="NCBI Taxonomy" id="230148"/>
    <lineage>
        <taxon>Eukaryota</taxon>
        <taxon>Metazoa</taxon>
        <taxon>Chordata</taxon>
        <taxon>Craniata</taxon>
        <taxon>Vertebrata</taxon>
        <taxon>Euteleostomi</taxon>
        <taxon>Actinopterygii</taxon>
        <taxon>Neopterygii</taxon>
        <taxon>Teleostei</taxon>
        <taxon>Neoteleostei</taxon>
        <taxon>Acanthomorphata</taxon>
        <taxon>Eupercaria</taxon>
        <taxon>Perciformes</taxon>
        <taxon>Cottioidei</taxon>
        <taxon>Cottales</taxon>
        <taxon>Liparidae</taxon>
        <taxon>Liparis</taxon>
    </lineage>
</organism>
<name>A0A4Z2GSJ1_9TELE</name>
<dbReference type="Proteomes" id="UP000314294">
    <property type="component" value="Unassembled WGS sequence"/>
</dbReference>
<protein>
    <submittedName>
        <fullName evidence="2">Uncharacterized protein</fullName>
    </submittedName>
</protein>
<evidence type="ECO:0000313" key="3">
    <source>
        <dbReference type="Proteomes" id="UP000314294"/>
    </source>
</evidence>